<dbReference type="AlphaFoldDB" id="A0A2M4B6H2"/>
<accession>A0A2M4B6H2</accession>
<evidence type="ECO:0000313" key="1">
    <source>
        <dbReference type="EMBL" id="MBW48617.1"/>
    </source>
</evidence>
<protein>
    <submittedName>
        <fullName evidence="1">Putative secreted protein</fullName>
    </submittedName>
</protein>
<sequence>MRPLFFIRLARCVAFIPGAEHMSSTTDFFGGFSRYVGTRQALFCKKNLESKCSARAQYAFEQFGNTSRSLKWKSTMYSLSLRFRTRFRNAW</sequence>
<organism evidence="1">
    <name type="scientific">Anopheles triannulatus</name>
    <dbReference type="NCBI Taxonomy" id="58253"/>
    <lineage>
        <taxon>Eukaryota</taxon>
        <taxon>Metazoa</taxon>
        <taxon>Ecdysozoa</taxon>
        <taxon>Arthropoda</taxon>
        <taxon>Hexapoda</taxon>
        <taxon>Insecta</taxon>
        <taxon>Pterygota</taxon>
        <taxon>Neoptera</taxon>
        <taxon>Endopterygota</taxon>
        <taxon>Diptera</taxon>
        <taxon>Nematocera</taxon>
        <taxon>Culicoidea</taxon>
        <taxon>Culicidae</taxon>
        <taxon>Anophelinae</taxon>
        <taxon>Anopheles</taxon>
    </lineage>
</organism>
<reference evidence="1" key="1">
    <citation type="submission" date="2018-01" db="EMBL/GenBank/DDBJ databases">
        <title>An insight into the sialome of Amazonian anophelines.</title>
        <authorList>
            <person name="Ribeiro J.M."/>
            <person name="Scarpassa V."/>
            <person name="Calvo E."/>
        </authorList>
    </citation>
    <scope>NUCLEOTIDE SEQUENCE</scope>
    <source>
        <tissue evidence="1">Salivary glands</tissue>
    </source>
</reference>
<proteinExistence type="predicted"/>
<dbReference type="EMBL" id="GGFK01015296">
    <property type="protein sequence ID" value="MBW48617.1"/>
    <property type="molecule type" value="Transcribed_RNA"/>
</dbReference>
<name>A0A2M4B6H2_9DIPT</name>